<feature type="compositionally biased region" description="Basic and acidic residues" evidence="1">
    <location>
        <begin position="28"/>
        <end position="40"/>
    </location>
</feature>
<reference evidence="3" key="1">
    <citation type="submission" date="2016-10" db="EMBL/GenBank/DDBJ databases">
        <authorList>
            <person name="Varghese N."/>
            <person name="Submissions S."/>
        </authorList>
    </citation>
    <scope>NUCLEOTIDE SEQUENCE [LARGE SCALE GENOMIC DNA]</scope>
    <source>
        <strain evidence="3">DSM 17044</strain>
    </source>
</reference>
<keyword evidence="3" id="KW-1185">Reference proteome</keyword>
<proteinExistence type="predicted"/>
<dbReference type="Proteomes" id="UP000182719">
    <property type="component" value="Unassembled WGS sequence"/>
</dbReference>
<protein>
    <submittedName>
        <fullName evidence="2">Uncharacterized protein</fullName>
    </submittedName>
</protein>
<gene>
    <name evidence="2" type="ORF">SAMN05444354_11217</name>
</gene>
<evidence type="ECO:0000313" key="2">
    <source>
        <dbReference type="EMBL" id="SEM13057.1"/>
    </source>
</evidence>
<dbReference type="AlphaFoldDB" id="A0A1H7VW68"/>
<feature type="region of interest" description="Disordered" evidence="1">
    <location>
        <begin position="1"/>
        <end position="48"/>
    </location>
</feature>
<accession>A0A1H7VW68</accession>
<sequence>MSGVRAQKATKMQEKAASQNTRTRKGRNKAEKIPRQDKKKPANSAKAK</sequence>
<evidence type="ECO:0000313" key="3">
    <source>
        <dbReference type="Proteomes" id="UP000182719"/>
    </source>
</evidence>
<dbReference type="RefSeq" id="WP_177241441.1">
    <property type="nucleotide sequence ID" value="NZ_FOAP01000012.1"/>
</dbReference>
<evidence type="ECO:0000256" key="1">
    <source>
        <dbReference type="SAM" id="MobiDB-lite"/>
    </source>
</evidence>
<name>A0A1H7VW68_STIAU</name>
<organism evidence="2 3">
    <name type="scientific">Stigmatella aurantiaca</name>
    <dbReference type="NCBI Taxonomy" id="41"/>
    <lineage>
        <taxon>Bacteria</taxon>
        <taxon>Pseudomonadati</taxon>
        <taxon>Myxococcota</taxon>
        <taxon>Myxococcia</taxon>
        <taxon>Myxococcales</taxon>
        <taxon>Cystobacterineae</taxon>
        <taxon>Archangiaceae</taxon>
        <taxon>Stigmatella</taxon>
    </lineage>
</organism>
<dbReference type="EMBL" id="FOAP01000012">
    <property type="protein sequence ID" value="SEM13057.1"/>
    <property type="molecule type" value="Genomic_DNA"/>
</dbReference>